<feature type="region of interest" description="Disordered" evidence="2">
    <location>
        <begin position="357"/>
        <end position="412"/>
    </location>
</feature>
<keyword evidence="1" id="KW-0694">RNA-binding</keyword>
<feature type="compositionally biased region" description="Polar residues" evidence="2">
    <location>
        <begin position="242"/>
        <end position="255"/>
    </location>
</feature>
<feature type="region of interest" description="Disordered" evidence="2">
    <location>
        <begin position="219"/>
        <end position="262"/>
    </location>
</feature>
<evidence type="ECO:0000313" key="4">
    <source>
        <dbReference type="EMBL" id="KAJ4459175.1"/>
    </source>
</evidence>
<keyword evidence="5" id="KW-1185">Reference proteome</keyword>
<organism evidence="4 5">
    <name type="scientific">Paratrimastix pyriformis</name>
    <dbReference type="NCBI Taxonomy" id="342808"/>
    <lineage>
        <taxon>Eukaryota</taxon>
        <taxon>Metamonada</taxon>
        <taxon>Preaxostyla</taxon>
        <taxon>Paratrimastigidae</taxon>
        <taxon>Paratrimastix</taxon>
    </lineage>
</organism>
<feature type="region of interest" description="Disordered" evidence="2">
    <location>
        <begin position="26"/>
        <end position="47"/>
    </location>
</feature>
<name>A0ABQ8UIX2_9EUKA</name>
<feature type="region of interest" description="Disordered" evidence="2">
    <location>
        <begin position="67"/>
        <end position="98"/>
    </location>
</feature>
<dbReference type="Proteomes" id="UP001141327">
    <property type="component" value="Unassembled WGS sequence"/>
</dbReference>
<sequence>MSSLGNPFGGVDPKMFQSQIPYQMVPQAPLYGGGAPPQQYAPGQYPSLPQGQYGMATQQAYPAPPSYGFAPGFAYPGQPLQQAPPPQQQQQQPQQQRAESILTLTKLLLSYAQQSGASQQVSTTQALQQQAPPTPHYKIPAMEGKTPSSILAEFGSMNRMSISYTNTQTRAPNGHPCFKSVAVLNGVPYGAGEGASQRAAQHAAAADTLRVLFPDRAQDIPAAPAPAPAPTLAPVATATATESSPSRQRQPSALQTDPEADPQWSMTLNEYCTCTGATSTFVVATYQGESPDPSRPANQYFECVTKVWPDGAASAAPPLVFKAVSLGKKSARHLASRSALQELFPGIQSPHEALARVREAKREKGSSQLGKHPRERDPIKFLQTTSQLATVSGDGSSATDDSNKRSRGCDEITVSTPPGDILNRYLARVLAVAPAQYTVLAMTPDQVQKASPAESGPAEWEVATRPADGQEGRDGAMWVVCVGCLLDAGGNLVTVSATSLNSMRARRMAAVALLRLLLPACGSYPEVWGLLNGSLQAAPQHGRHSSQKASSPLLCPLLCPLRNRSPLMRRHHKPHPPVQRRRRPFPPSLARELVGSRKRSFPDHVQ</sequence>
<feature type="compositionally biased region" description="Low complexity" evidence="2">
    <location>
        <begin position="36"/>
        <end position="46"/>
    </location>
</feature>
<evidence type="ECO:0000259" key="3">
    <source>
        <dbReference type="PROSITE" id="PS50137"/>
    </source>
</evidence>
<dbReference type="Pfam" id="PF00035">
    <property type="entry name" value="dsrm"/>
    <property type="match status" value="1"/>
</dbReference>
<accession>A0ABQ8UIX2</accession>
<evidence type="ECO:0000313" key="5">
    <source>
        <dbReference type="Proteomes" id="UP001141327"/>
    </source>
</evidence>
<feature type="region of interest" description="Disordered" evidence="2">
    <location>
        <begin position="566"/>
        <end position="606"/>
    </location>
</feature>
<feature type="compositionally biased region" description="Polar residues" evidence="2">
    <location>
        <begin position="382"/>
        <end position="400"/>
    </location>
</feature>
<dbReference type="PROSITE" id="PS50137">
    <property type="entry name" value="DS_RBD"/>
    <property type="match status" value="1"/>
</dbReference>
<dbReference type="EMBL" id="JAPMOS010000022">
    <property type="protein sequence ID" value="KAJ4459175.1"/>
    <property type="molecule type" value="Genomic_DNA"/>
</dbReference>
<dbReference type="InterPro" id="IPR014720">
    <property type="entry name" value="dsRBD_dom"/>
</dbReference>
<feature type="compositionally biased region" description="Basic residues" evidence="2">
    <location>
        <begin position="567"/>
        <end position="584"/>
    </location>
</feature>
<comment type="caution">
    <text evidence="4">The sequence shown here is derived from an EMBL/GenBank/DDBJ whole genome shotgun (WGS) entry which is preliminary data.</text>
</comment>
<feature type="domain" description="DRBM" evidence="3">
    <location>
        <begin position="146"/>
        <end position="214"/>
    </location>
</feature>
<feature type="compositionally biased region" description="Basic and acidic residues" evidence="2">
    <location>
        <begin position="401"/>
        <end position="410"/>
    </location>
</feature>
<gene>
    <name evidence="4" type="ORF">PAPYR_4979</name>
</gene>
<reference evidence="4" key="1">
    <citation type="journal article" date="2022" name="bioRxiv">
        <title>Genomics of Preaxostyla Flagellates Illuminates Evolutionary Transitions and the Path Towards Mitochondrial Loss.</title>
        <authorList>
            <person name="Novak L.V.F."/>
            <person name="Treitli S.C."/>
            <person name="Pyrih J."/>
            <person name="Halakuc P."/>
            <person name="Pipaliya S.V."/>
            <person name="Vacek V."/>
            <person name="Brzon O."/>
            <person name="Soukal P."/>
            <person name="Eme L."/>
            <person name="Dacks J.B."/>
            <person name="Karnkowska A."/>
            <person name="Elias M."/>
            <person name="Hampl V."/>
        </authorList>
    </citation>
    <scope>NUCLEOTIDE SEQUENCE</scope>
    <source>
        <strain evidence="4">RCP-MX</strain>
    </source>
</reference>
<protein>
    <recommendedName>
        <fullName evidence="3">DRBM domain-containing protein</fullName>
    </recommendedName>
</protein>
<dbReference type="SUPFAM" id="SSF54768">
    <property type="entry name" value="dsRNA-binding domain-like"/>
    <property type="match status" value="1"/>
</dbReference>
<proteinExistence type="predicted"/>
<feature type="compositionally biased region" description="Low complexity" evidence="2">
    <location>
        <begin position="232"/>
        <end position="241"/>
    </location>
</feature>
<dbReference type="SMART" id="SM00358">
    <property type="entry name" value="DSRM"/>
    <property type="match status" value="2"/>
</dbReference>
<evidence type="ECO:0000256" key="2">
    <source>
        <dbReference type="SAM" id="MobiDB-lite"/>
    </source>
</evidence>
<dbReference type="Gene3D" id="3.30.160.20">
    <property type="match status" value="1"/>
</dbReference>
<evidence type="ECO:0000256" key="1">
    <source>
        <dbReference type="PROSITE-ProRule" id="PRU00266"/>
    </source>
</evidence>